<keyword evidence="1" id="KW-0812">Transmembrane</keyword>
<dbReference type="SUPFAM" id="SSF141371">
    <property type="entry name" value="PilZ domain-like"/>
    <property type="match status" value="1"/>
</dbReference>
<comment type="caution">
    <text evidence="3">The sequence shown here is derived from an EMBL/GenBank/DDBJ whole genome shotgun (WGS) entry which is preliminary data.</text>
</comment>
<sequence>MRFRATLNNPVDSEEGFPVDAAEGFFQPRRQRRSLTLSAVTSSHSKGETQVEIRDISEGGLLLKAELTTLSTEDVIEVVLPGSGPVQARVVWQSGRFSGCQFDETVSVGAVSAALLKSSPAQAAREIATAEGTDDGLEDSKVDVKAPLNWSIAFYLSLSLWAVLIATVYSFAM</sequence>
<dbReference type="Gene3D" id="2.40.10.220">
    <property type="entry name" value="predicted glycosyltransferase like domains"/>
    <property type="match status" value="1"/>
</dbReference>
<dbReference type="EMBL" id="WTYL01000002">
    <property type="protein sequence ID" value="MXP44597.1"/>
    <property type="molecule type" value="Genomic_DNA"/>
</dbReference>
<evidence type="ECO:0000313" key="3">
    <source>
        <dbReference type="EMBL" id="MXP44597.1"/>
    </source>
</evidence>
<accession>A0A845B587</accession>
<evidence type="ECO:0000313" key="4">
    <source>
        <dbReference type="Proteomes" id="UP000431922"/>
    </source>
</evidence>
<dbReference type="RefSeq" id="WP_160756171.1">
    <property type="nucleotide sequence ID" value="NZ_WTYL01000002.1"/>
</dbReference>
<dbReference type="GO" id="GO:0035438">
    <property type="term" value="F:cyclic-di-GMP binding"/>
    <property type="evidence" value="ECO:0007669"/>
    <property type="project" value="InterPro"/>
</dbReference>
<feature type="domain" description="PilZ" evidence="2">
    <location>
        <begin position="27"/>
        <end position="106"/>
    </location>
</feature>
<keyword evidence="4" id="KW-1185">Reference proteome</keyword>
<dbReference type="Pfam" id="PF07238">
    <property type="entry name" value="PilZ"/>
    <property type="match status" value="1"/>
</dbReference>
<dbReference type="AlphaFoldDB" id="A0A845B587"/>
<dbReference type="OrthoDB" id="9795572at2"/>
<gene>
    <name evidence="3" type="ORF">GRI65_09025</name>
</gene>
<keyword evidence="1" id="KW-1133">Transmembrane helix</keyword>
<protein>
    <recommendedName>
        <fullName evidence="2">PilZ domain-containing protein</fullName>
    </recommendedName>
</protein>
<proteinExistence type="predicted"/>
<keyword evidence="1" id="KW-0472">Membrane</keyword>
<feature type="transmembrane region" description="Helical" evidence="1">
    <location>
        <begin position="152"/>
        <end position="172"/>
    </location>
</feature>
<name>A0A845B587_9SPHN</name>
<reference evidence="3 4" key="1">
    <citation type="submission" date="2019-12" db="EMBL/GenBank/DDBJ databases">
        <title>Genomic-based taxomic classification of the family Erythrobacteraceae.</title>
        <authorList>
            <person name="Xu L."/>
        </authorList>
    </citation>
    <scope>NUCLEOTIDE SEQUENCE [LARGE SCALE GENOMIC DNA]</scope>
    <source>
        <strain evidence="3 4">KCTC 42453</strain>
    </source>
</reference>
<dbReference type="Proteomes" id="UP000431922">
    <property type="component" value="Unassembled WGS sequence"/>
</dbReference>
<evidence type="ECO:0000256" key="1">
    <source>
        <dbReference type="SAM" id="Phobius"/>
    </source>
</evidence>
<organism evidence="3 4">
    <name type="scientific">Allopontixanthobacter sediminis</name>
    <dbReference type="NCBI Taxonomy" id="1689985"/>
    <lineage>
        <taxon>Bacteria</taxon>
        <taxon>Pseudomonadati</taxon>
        <taxon>Pseudomonadota</taxon>
        <taxon>Alphaproteobacteria</taxon>
        <taxon>Sphingomonadales</taxon>
        <taxon>Erythrobacteraceae</taxon>
        <taxon>Allopontixanthobacter</taxon>
    </lineage>
</organism>
<dbReference type="InterPro" id="IPR009875">
    <property type="entry name" value="PilZ_domain"/>
</dbReference>
<evidence type="ECO:0000259" key="2">
    <source>
        <dbReference type="Pfam" id="PF07238"/>
    </source>
</evidence>